<evidence type="ECO:0000256" key="2">
    <source>
        <dbReference type="SAM" id="MobiDB-lite"/>
    </source>
</evidence>
<feature type="compositionally biased region" description="Basic and acidic residues" evidence="2">
    <location>
        <begin position="87"/>
        <end position="99"/>
    </location>
</feature>
<feature type="compositionally biased region" description="Polar residues" evidence="2">
    <location>
        <begin position="346"/>
        <end position="365"/>
    </location>
</feature>
<dbReference type="VEuPathDB" id="FungiDB:PC110_g3238"/>
<feature type="compositionally biased region" description="Polar residues" evidence="2">
    <location>
        <begin position="248"/>
        <end position="266"/>
    </location>
</feature>
<evidence type="ECO:0000313" key="3">
    <source>
        <dbReference type="EMBL" id="KAG6974366.1"/>
    </source>
</evidence>
<dbReference type="Proteomes" id="UP000688947">
    <property type="component" value="Unassembled WGS sequence"/>
</dbReference>
<name>A0A8T1V167_9STRA</name>
<feature type="coiled-coil region" evidence="1">
    <location>
        <begin position="191"/>
        <end position="239"/>
    </location>
</feature>
<protein>
    <submittedName>
        <fullName evidence="3">Uncharacterized protein</fullName>
    </submittedName>
</protein>
<dbReference type="EMBL" id="JAENGZ010000007">
    <property type="protein sequence ID" value="KAG6974366.1"/>
    <property type="molecule type" value="Genomic_DNA"/>
</dbReference>
<accession>A0A8T1V167</accession>
<feature type="compositionally biased region" description="Acidic residues" evidence="2">
    <location>
        <begin position="100"/>
        <end position="112"/>
    </location>
</feature>
<proteinExistence type="predicted"/>
<gene>
    <name evidence="3" type="ORF">JG687_00000361</name>
</gene>
<feature type="compositionally biased region" description="Polar residues" evidence="2">
    <location>
        <begin position="8"/>
        <end position="34"/>
    </location>
</feature>
<keyword evidence="1" id="KW-0175">Coiled coil</keyword>
<organism evidence="3 4">
    <name type="scientific">Phytophthora cactorum</name>
    <dbReference type="NCBI Taxonomy" id="29920"/>
    <lineage>
        <taxon>Eukaryota</taxon>
        <taxon>Sar</taxon>
        <taxon>Stramenopiles</taxon>
        <taxon>Oomycota</taxon>
        <taxon>Peronosporomycetes</taxon>
        <taxon>Peronosporales</taxon>
        <taxon>Peronosporaceae</taxon>
        <taxon>Phytophthora</taxon>
    </lineage>
</organism>
<reference evidence="3" key="1">
    <citation type="submission" date="2021-01" db="EMBL/GenBank/DDBJ databases">
        <title>Phytophthora aleatoria, a newly-described species from Pinus radiata is distinct from Phytophthora cactorum isolates based on comparative genomics.</title>
        <authorList>
            <person name="Mcdougal R."/>
            <person name="Panda P."/>
            <person name="Williams N."/>
            <person name="Studholme D.J."/>
        </authorList>
    </citation>
    <scope>NUCLEOTIDE SEQUENCE</scope>
    <source>
        <strain evidence="3">NZFS 3830</strain>
    </source>
</reference>
<sequence length="378" mass="41879">MGRKKSSVTRNKSISRHPQATRSTPSTSNLQGASSLRGRASIKQKPTVMDTESSSDSLPPVQNLHTALPIGREDRERRPKNRRKRRSSGDDVVVSRRDDSSDEEQEEEEQEKQEEIITISAAELEKWQQRVIAHVEDHFTNEQLKRIAEFGRVHGTIMQEARQYVGNMEMQLKHQFEEERASLRAQAEDFVGKAAAENEALRQRVGDLEKQVEGLEKQVDKLEVEVDALKMEKAQHSQLLVEERQGNREQTQQTHSPPNNQTQVQPGNGEANGNVENQSSNGHEAANGYERGSLHPPLAAKQIPGGFSGVSMPTDPVPHHDVGLGKIQTQQKHQQSCSSAPARCTGIQSNPNQDGLLTAKSSEPSTGARKLRAPGETG</sequence>
<dbReference type="OrthoDB" id="116051at2759"/>
<comment type="caution">
    <text evidence="3">The sequence shown here is derived from an EMBL/GenBank/DDBJ whole genome shotgun (WGS) entry which is preliminary data.</text>
</comment>
<feature type="region of interest" description="Disordered" evidence="2">
    <location>
        <begin position="1"/>
        <end position="114"/>
    </location>
</feature>
<evidence type="ECO:0000313" key="4">
    <source>
        <dbReference type="Proteomes" id="UP000688947"/>
    </source>
</evidence>
<feature type="compositionally biased region" description="Polar residues" evidence="2">
    <location>
        <begin position="327"/>
        <end position="339"/>
    </location>
</feature>
<feature type="region of interest" description="Disordered" evidence="2">
    <location>
        <begin position="243"/>
        <end position="378"/>
    </location>
</feature>
<evidence type="ECO:0000256" key="1">
    <source>
        <dbReference type="SAM" id="Coils"/>
    </source>
</evidence>
<dbReference type="AlphaFoldDB" id="A0A8T1V167"/>